<dbReference type="PANTHER" id="PTHR34815">
    <property type="entry name" value="LYSINE ACETYLTRANSFERASE"/>
    <property type="match status" value="1"/>
</dbReference>
<organism evidence="2 3">
    <name type="scientific">Komagataella phaffii (strain GS115 / ATCC 20864)</name>
    <name type="common">Yeast</name>
    <name type="synonym">Pichia pastoris</name>
    <dbReference type="NCBI Taxonomy" id="644223"/>
    <lineage>
        <taxon>Eukaryota</taxon>
        <taxon>Fungi</taxon>
        <taxon>Dikarya</taxon>
        <taxon>Ascomycota</taxon>
        <taxon>Saccharomycotina</taxon>
        <taxon>Pichiomycetes</taxon>
        <taxon>Pichiales</taxon>
        <taxon>Pichiaceae</taxon>
        <taxon>Komagataella</taxon>
    </lineage>
</organism>
<protein>
    <recommendedName>
        <fullName evidence="1">LYC1 C-terminal domain-containing protein</fullName>
    </recommendedName>
</protein>
<dbReference type="SUPFAM" id="SSF55729">
    <property type="entry name" value="Acyl-CoA N-acyltransferases (Nat)"/>
    <property type="match status" value="1"/>
</dbReference>
<evidence type="ECO:0000313" key="2">
    <source>
        <dbReference type="EMBL" id="CAY67736.1"/>
    </source>
</evidence>
<dbReference type="OrthoDB" id="2020070at2759"/>
<dbReference type="InterPro" id="IPR055100">
    <property type="entry name" value="GNAT_LYC1-like"/>
</dbReference>
<dbReference type="GeneID" id="8197938"/>
<dbReference type="InterPro" id="IPR016181">
    <property type="entry name" value="Acyl_CoA_acyltransferase"/>
</dbReference>
<dbReference type="RefSeq" id="XP_002490017.1">
    <property type="nucleotide sequence ID" value="XM_002489972.1"/>
</dbReference>
<evidence type="ECO:0000259" key="1">
    <source>
        <dbReference type="Pfam" id="PF22998"/>
    </source>
</evidence>
<sequence length="374" mass="43404">MGYSLKPTLDRDLVTQCQYLSAENWKNALKDDDDYILREVVAYNTRLFNGFRKIDQWNRDSLNGITFWVLQDENGTIASSCETLVRPSYVIRGKGNGESKVIESVSPCFASVYTPPAFRGKGQATRMLKGVVERLEEVYKADPDVFIALYSEIGRFYEKLGFTFFDVDILKIHAGVQDQIVVDQEEKYSVVKITKSEECGEIVSHYDSLVLDDARERCSKDQITRILYKPTVDILEWMFTRAAFIGCKANSEEIEYQFGVKILENDKTVGYVTWTYDHLEKSVDILFIHFNDINIFKLLIKKVLLVLEVLHYDHVSIWESQLFDHKYPVSAEHLENLLKSIRAERGLKNPSLSAAKFFKGEEFIWEENTKWPWF</sequence>
<dbReference type="Gene3D" id="3.40.630.30">
    <property type="match status" value="1"/>
</dbReference>
<feature type="domain" description="LYC1 C-terminal" evidence="1">
    <location>
        <begin position="185"/>
        <end position="374"/>
    </location>
</feature>
<keyword evidence="3" id="KW-1185">Reference proteome</keyword>
<dbReference type="Pfam" id="PF22998">
    <property type="entry name" value="GNAT_LYC1-like"/>
    <property type="match status" value="1"/>
</dbReference>
<dbReference type="PANTHER" id="PTHR34815:SF2">
    <property type="entry name" value="N-ACETYLTRANSFERASE DOMAIN-CONTAINING PROTEIN"/>
    <property type="match status" value="1"/>
</dbReference>
<dbReference type="FunCoup" id="C4QWW3">
    <property type="interactions" value="102"/>
</dbReference>
<dbReference type="eggNOG" id="ENOG502TDZI">
    <property type="taxonomic scope" value="Eukaryota"/>
</dbReference>
<name>C4QWW3_KOMPG</name>
<dbReference type="STRING" id="644223.C4QWW3"/>
<dbReference type="EMBL" id="FN392319">
    <property type="protein sequence ID" value="CAY67736.1"/>
    <property type="molecule type" value="Genomic_DNA"/>
</dbReference>
<reference evidence="2 3" key="1">
    <citation type="journal article" date="2009" name="Nat. Biotechnol.">
        <title>Genome sequence of the recombinant protein production host Pichia pastoris.</title>
        <authorList>
            <person name="De Schutter K."/>
            <person name="Lin Y.C."/>
            <person name="Tiels P."/>
            <person name="Van Hecke A."/>
            <person name="Glinka S."/>
            <person name="Weber-Lehmann J."/>
            <person name="Rouze P."/>
            <person name="Van de Peer Y."/>
            <person name="Callewaert N."/>
        </authorList>
    </citation>
    <scope>NUCLEOTIDE SEQUENCE [LARGE SCALE GENOMIC DNA]</scope>
    <source>
        <strain evidence="3">GS115 / ATCC 20864</strain>
    </source>
</reference>
<gene>
    <name evidence="2" type="ordered locus">PAS_chr1-1_0359</name>
</gene>
<dbReference type="InParanoid" id="C4QWW3"/>
<dbReference type="HOGENOM" id="CLU_683473_0_0_1"/>
<dbReference type="AlphaFoldDB" id="C4QWW3"/>
<dbReference type="OMA" id="NGYARIM"/>
<accession>C4QWW3</accession>
<dbReference type="KEGG" id="ppa:PAS_chr1-1_0359"/>
<dbReference type="Proteomes" id="UP000000314">
    <property type="component" value="Chromosome 1"/>
</dbReference>
<evidence type="ECO:0000313" key="3">
    <source>
        <dbReference type="Proteomes" id="UP000000314"/>
    </source>
</evidence>
<proteinExistence type="predicted"/>
<dbReference type="InterPro" id="IPR053013">
    <property type="entry name" value="LAT"/>
</dbReference>